<dbReference type="InterPro" id="IPR029753">
    <property type="entry name" value="D-isomer_DH_CS"/>
</dbReference>
<dbReference type="InterPro" id="IPR036291">
    <property type="entry name" value="NAD(P)-bd_dom_sf"/>
</dbReference>
<dbReference type="Pfam" id="PF00389">
    <property type="entry name" value="2-Hacid_dh"/>
    <property type="match status" value="1"/>
</dbReference>
<dbReference type="PANTHER" id="PTHR10996">
    <property type="entry name" value="2-HYDROXYACID DEHYDROGENASE-RELATED"/>
    <property type="match status" value="1"/>
</dbReference>
<evidence type="ECO:0000256" key="1">
    <source>
        <dbReference type="ARBA" id="ARBA00005854"/>
    </source>
</evidence>
<organism evidence="6 7">
    <name type="scientific">Leucobacter allii</name>
    <dbReference type="NCBI Taxonomy" id="2932247"/>
    <lineage>
        <taxon>Bacteria</taxon>
        <taxon>Bacillati</taxon>
        <taxon>Actinomycetota</taxon>
        <taxon>Actinomycetes</taxon>
        <taxon>Micrococcales</taxon>
        <taxon>Microbacteriaceae</taxon>
        <taxon>Leucobacter</taxon>
    </lineage>
</organism>
<feature type="domain" description="D-isomer specific 2-hydroxyacid dehydrogenase NAD-binding" evidence="5">
    <location>
        <begin position="111"/>
        <end position="278"/>
    </location>
</feature>
<keyword evidence="2 3" id="KW-0560">Oxidoreductase</keyword>
<reference evidence="6 7" key="1">
    <citation type="submission" date="2022-04" db="EMBL/GenBank/DDBJ databases">
        <title>Leucobacter sp. isolated from rhizosphere of garlic.</title>
        <authorList>
            <person name="Won M."/>
            <person name="Lee C.-M."/>
            <person name="Woen H.-Y."/>
            <person name="Kwon S.-W."/>
        </authorList>
    </citation>
    <scope>NUCLEOTIDE SEQUENCE [LARGE SCALE GENOMIC DNA]</scope>
    <source>
        <strain evidence="6 7">H21R-40</strain>
    </source>
</reference>
<dbReference type="Gene3D" id="3.40.50.720">
    <property type="entry name" value="NAD(P)-binding Rossmann-like Domain"/>
    <property type="match status" value="2"/>
</dbReference>
<accession>A0ABY4FMC9</accession>
<dbReference type="InterPro" id="IPR006139">
    <property type="entry name" value="D-isomer_2_OHA_DH_cat_dom"/>
</dbReference>
<name>A0ABY4FMC9_9MICO</name>
<dbReference type="CDD" id="cd05299">
    <property type="entry name" value="CtBP_dh"/>
    <property type="match status" value="1"/>
</dbReference>
<comment type="similarity">
    <text evidence="1 3">Belongs to the D-isomer specific 2-hydroxyacid dehydrogenase family.</text>
</comment>
<dbReference type="InterPro" id="IPR050223">
    <property type="entry name" value="D-isomer_2-hydroxyacid_DH"/>
</dbReference>
<evidence type="ECO:0000259" key="4">
    <source>
        <dbReference type="Pfam" id="PF00389"/>
    </source>
</evidence>
<evidence type="ECO:0000313" key="6">
    <source>
        <dbReference type="EMBL" id="UOQ57437.1"/>
    </source>
</evidence>
<evidence type="ECO:0000256" key="3">
    <source>
        <dbReference type="RuleBase" id="RU003719"/>
    </source>
</evidence>
<dbReference type="Proteomes" id="UP000831786">
    <property type="component" value="Chromosome"/>
</dbReference>
<feature type="domain" description="D-isomer specific 2-hydroxyacid dehydrogenase catalytic" evidence="4">
    <location>
        <begin position="28"/>
        <end position="309"/>
    </location>
</feature>
<gene>
    <name evidence="6" type="ORF">MUN78_00915</name>
</gene>
<dbReference type="InterPro" id="IPR006140">
    <property type="entry name" value="D-isomer_DH_NAD-bd"/>
</dbReference>
<dbReference type="PROSITE" id="PS00671">
    <property type="entry name" value="D_2_HYDROXYACID_DH_3"/>
    <property type="match status" value="1"/>
</dbReference>
<dbReference type="SUPFAM" id="SSF51735">
    <property type="entry name" value="NAD(P)-binding Rossmann-fold domains"/>
    <property type="match status" value="1"/>
</dbReference>
<dbReference type="Pfam" id="PF02826">
    <property type="entry name" value="2-Hacid_dh_C"/>
    <property type="match status" value="1"/>
</dbReference>
<proteinExistence type="inferred from homology"/>
<evidence type="ECO:0000259" key="5">
    <source>
        <dbReference type="Pfam" id="PF02826"/>
    </source>
</evidence>
<dbReference type="EMBL" id="CP095045">
    <property type="protein sequence ID" value="UOQ57437.1"/>
    <property type="molecule type" value="Genomic_DNA"/>
</dbReference>
<evidence type="ECO:0000256" key="2">
    <source>
        <dbReference type="ARBA" id="ARBA00023002"/>
    </source>
</evidence>
<sequence length="315" mass="32808">MSAFRVLITDYTWDDASRERAILEPLGAEVIEAPDGSEETLVALAPGVDAILTCFARVTERVIDAAGPGLAVVARYGVGVDNIAVAHAQARGVAVTRVPEYCVDEVAEHALALMLALERGLTVYDRDTRSGGAALRTGLGTRRIAGRTVGIIGAGRIGEALRTRVEALGMTALVYHPSRPDPERLRAVLGAADYVSLHLPLLPGTQGLVDADFLAAMRPDAFLINASRGPLVDTDALVAALRDGRIAGAGLDVTDPEDLPPEHPLRAEPRVIITPHTAFYSAESIASLAEQAAASVAAVLAGARPASLVPAVAEG</sequence>
<evidence type="ECO:0000313" key="7">
    <source>
        <dbReference type="Proteomes" id="UP000831786"/>
    </source>
</evidence>
<dbReference type="PANTHER" id="PTHR10996:SF283">
    <property type="entry name" value="GLYOXYLATE_HYDROXYPYRUVATE REDUCTASE B"/>
    <property type="match status" value="1"/>
</dbReference>
<dbReference type="SUPFAM" id="SSF52283">
    <property type="entry name" value="Formate/glycerate dehydrogenase catalytic domain-like"/>
    <property type="match status" value="1"/>
</dbReference>
<protein>
    <submittedName>
        <fullName evidence="6">C-terminal binding protein</fullName>
    </submittedName>
</protein>
<dbReference type="RefSeq" id="WP_244728175.1">
    <property type="nucleotide sequence ID" value="NZ_CP095045.1"/>
</dbReference>
<keyword evidence="7" id="KW-1185">Reference proteome</keyword>
<dbReference type="InterPro" id="IPR043322">
    <property type="entry name" value="CtBP"/>
</dbReference>